<evidence type="ECO:0000313" key="2">
    <source>
        <dbReference type="Proteomes" id="UP000683360"/>
    </source>
</evidence>
<gene>
    <name evidence="1" type="ORF">MEDL_27409</name>
</gene>
<proteinExistence type="predicted"/>
<reference evidence="1" key="1">
    <citation type="submission" date="2021-03" db="EMBL/GenBank/DDBJ databases">
        <authorList>
            <person name="Bekaert M."/>
        </authorList>
    </citation>
    <scope>NUCLEOTIDE SEQUENCE</scope>
</reference>
<dbReference type="EMBL" id="CAJPWZ010001355">
    <property type="protein sequence ID" value="CAG2213496.1"/>
    <property type="molecule type" value="Genomic_DNA"/>
</dbReference>
<keyword evidence="2" id="KW-1185">Reference proteome</keyword>
<accession>A0A8S3RUY3</accession>
<sequence>MKNIIAHGSKGDLESVLTLWQRVCVLCVDISKKMSDSVEKAIIAALDVEEKMVGFKSFSLLFEVVKEENLFTESTQQLKLLKLLSESKNHDMQQLFLNLLNHRKYVNLEVAKMSPLISLWFLNVLQDIKIKSGMHEKDKVPQFYVNFSKIIRTNYVMQHAKIQQKLEDITLKVMQKCKFKTMILAIPEIEVSTDLSDIYTKHISRILKDGYLGKNVNDIIQDICGVGSTKLVINSR</sequence>
<comment type="caution">
    <text evidence="1">The sequence shown here is derived from an EMBL/GenBank/DDBJ whole genome shotgun (WGS) entry which is preliminary data.</text>
</comment>
<dbReference type="AlphaFoldDB" id="A0A8S3RUY3"/>
<organism evidence="1 2">
    <name type="scientific">Mytilus edulis</name>
    <name type="common">Blue mussel</name>
    <dbReference type="NCBI Taxonomy" id="6550"/>
    <lineage>
        <taxon>Eukaryota</taxon>
        <taxon>Metazoa</taxon>
        <taxon>Spiralia</taxon>
        <taxon>Lophotrochozoa</taxon>
        <taxon>Mollusca</taxon>
        <taxon>Bivalvia</taxon>
        <taxon>Autobranchia</taxon>
        <taxon>Pteriomorphia</taxon>
        <taxon>Mytilida</taxon>
        <taxon>Mytiloidea</taxon>
        <taxon>Mytilidae</taxon>
        <taxon>Mytilinae</taxon>
        <taxon>Mytilus</taxon>
    </lineage>
</organism>
<evidence type="ECO:0000313" key="1">
    <source>
        <dbReference type="EMBL" id="CAG2213496.1"/>
    </source>
</evidence>
<dbReference type="Proteomes" id="UP000683360">
    <property type="component" value="Unassembled WGS sequence"/>
</dbReference>
<protein>
    <submittedName>
        <fullName evidence="1">Uncharacterized protein</fullName>
    </submittedName>
</protein>
<name>A0A8S3RUY3_MYTED</name>